<organism evidence="6 7">
    <name type="scientific">Microbacterium hydrocarbonoxydans</name>
    <dbReference type="NCBI Taxonomy" id="273678"/>
    <lineage>
        <taxon>Bacteria</taxon>
        <taxon>Bacillati</taxon>
        <taxon>Actinomycetota</taxon>
        <taxon>Actinomycetes</taxon>
        <taxon>Micrococcales</taxon>
        <taxon>Microbacteriaceae</taxon>
        <taxon>Microbacterium</taxon>
    </lineage>
</organism>
<sequence>MSRVLDDAEMVAWLGRLSGGLWTRFGDDPAGATVPAWFAAEVLRLEGQVGMLQLSNFGTMKAHDPDAFEAALLRRPIGATMLYSTLQTAHTVTYDGGATEDEDIIIVGVANQGGERLHTASGVQFLSVGRMGFMSSLGASTVEHLGISDTTGVVVPVSAVPGYREVLAQGAATFPDSPLTRAAGASFGRMLFEWSRDPDQGAGAVAGTEASLIALVRGLFRQFPADGETDRASELRTEAARIIEQRHREPAFGIEELASDMHMSRRQLFRLFAGTEETVAGRLSRRRLVTAREELLAVPLQDLATVAARSGFADAAALRAQFSRHLGLSPRAFRHAARSRPPRLAEAMLLSDEQAGPPGGTPVPRSG</sequence>
<accession>A0A1H4JX25</accession>
<dbReference type="Gene3D" id="1.10.10.60">
    <property type="entry name" value="Homeodomain-like"/>
    <property type="match status" value="1"/>
</dbReference>
<dbReference type="EMBL" id="FNSQ01000005">
    <property type="protein sequence ID" value="SEB50398.1"/>
    <property type="molecule type" value="Genomic_DNA"/>
</dbReference>
<evidence type="ECO:0000256" key="1">
    <source>
        <dbReference type="ARBA" id="ARBA00023015"/>
    </source>
</evidence>
<dbReference type="InterPro" id="IPR050204">
    <property type="entry name" value="AraC_XylS_family_regulators"/>
</dbReference>
<protein>
    <submittedName>
        <fullName evidence="6">Helix-turn-helix domain-containing protein</fullName>
    </submittedName>
</protein>
<evidence type="ECO:0000256" key="2">
    <source>
        <dbReference type="ARBA" id="ARBA00023125"/>
    </source>
</evidence>
<dbReference type="PROSITE" id="PS01124">
    <property type="entry name" value="HTH_ARAC_FAMILY_2"/>
    <property type="match status" value="1"/>
</dbReference>
<keyword evidence="7" id="KW-1185">Reference proteome</keyword>
<dbReference type="RefSeq" id="WP_082724651.1">
    <property type="nucleotide sequence ID" value="NZ_FNSQ01000005.1"/>
</dbReference>
<proteinExistence type="predicted"/>
<dbReference type="OrthoDB" id="4378430at2"/>
<dbReference type="InterPro" id="IPR009057">
    <property type="entry name" value="Homeodomain-like_sf"/>
</dbReference>
<keyword evidence="2" id="KW-0238">DNA-binding</keyword>
<dbReference type="PROSITE" id="PS00041">
    <property type="entry name" value="HTH_ARAC_FAMILY_1"/>
    <property type="match status" value="1"/>
</dbReference>
<dbReference type="InterPro" id="IPR018062">
    <property type="entry name" value="HTH_AraC-typ_CS"/>
</dbReference>
<dbReference type="GO" id="GO:0043565">
    <property type="term" value="F:sequence-specific DNA binding"/>
    <property type="evidence" value="ECO:0007669"/>
    <property type="project" value="InterPro"/>
</dbReference>
<dbReference type="SMART" id="SM00342">
    <property type="entry name" value="HTH_ARAC"/>
    <property type="match status" value="1"/>
</dbReference>
<keyword evidence="3" id="KW-0804">Transcription</keyword>
<dbReference type="Pfam" id="PF12833">
    <property type="entry name" value="HTH_18"/>
    <property type="match status" value="1"/>
</dbReference>
<evidence type="ECO:0000259" key="5">
    <source>
        <dbReference type="PROSITE" id="PS01124"/>
    </source>
</evidence>
<dbReference type="PANTHER" id="PTHR46796">
    <property type="entry name" value="HTH-TYPE TRANSCRIPTIONAL ACTIVATOR RHAS-RELATED"/>
    <property type="match status" value="1"/>
</dbReference>
<dbReference type="InterPro" id="IPR018060">
    <property type="entry name" value="HTH_AraC"/>
</dbReference>
<feature type="domain" description="HTH araC/xylS-type" evidence="5">
    <location>
        <begin position="237"/>
        <end position="336"/>
    </location>
</feature>
<dbReference type="AlphaFoldDB" id="A0A1H4JX25"/>
<feature type="region of interest" description="Disordered" evidence="4">
    <location>
        <begin position="348"/>
        <end position="367"/>
    </location>
</feature>
<evidence type="ECO:0000256" key="4">
    <source>
        <dbReference type="SAM" id="MobiDB-lite"/>
    </source>
</evidence>
<evidence type="ECO:0000256" key="3">
    <source>
        <dbReference type="ARBA" id="ARBA00023163"/>
    </source>
</evidence>
<dbReference type="SUPFAM" id="SSF46689">
    <property type="entry name" value="Homeodomain-like"/>
    <property type="match status" value="1"/>
</dbReference>
<evidence type="ECO:0000313" key="6">
    <source>
        <dbReference type="EMBL" id="SEB50398.1"/>
    </source>
</evidence>
<name>A0A1H4JX25_9MICO</name>
<dbReference type="Proteomes" id="UP000183750">
    <property type="component" value="Unassembled WGS sequence"/>
</dbReference>
<gene>
    <name evidence="6" type="ORF">SAMN04489807_1069</name>
</gene>
<keyword evidence="1" id="KW-0805">Transcription regulation</keyword>
<evidence type="ECO:0000313" key="7">
    <source>
        <dbReference type="Proteomes" id="UP000183750"/>
    </source>
</evidence>
<dbReference type="GO" id="GO:0003700">
    <property type="term" value="F:DNA-binding transcription factor activity"/>
    <property type="evidence" value="ECO:0007669"/>
    <property type="project" value="InterPro"/>
</dbReference>
<reference evidence="7" key="1">
    <citation type="submission" date="2016-10" db="EMBL/GenBank/DDBJ databases">
        <authorList>
            <person name="Varghese N."/>
            <person name="Submissions S."/>
        </authorList>
    </citation>
    <scope>NUCLEOTIDE SEQUENCE [LARGE SCALE GENOMIC DNA]</scope>
    <source>
        <strain evidence="7">DSM 16089</strain>
    </source>
</reference>